<keyword evidence="2" id="KW-1185">Reference proteome</keyword>
<evidence type="ECO:0000313" key="2">
    <source>
        <dbReference type="Proteomes" id="UP001341840"/>
    </source>
</evidence>
<proteinExistence type="predicted"/>
<organism evidence="1 2">
    <name type="scientific">Stylosanthes scabra</name>
    <dbReference type="NCBI Taxonomy" id="79078"/>
    <lineage>
        <taxon>Eukaryota</taxon>
        <taxon>Viridiplantae</taxon>
        <taxon>Streptophyta</taxon>
        <taxon>Embryophyta</taxon>
        <taxon>Tracheophyta</taxon>
        <taxon>Spermatophyta</taxon>
        <taxon>Magnoliopsida</taxon>
        <taxon>eudicotyledons</taxon>
        <taxon>Gunneridae</taxon>
        <taxon>Pentapetalae</taxon>
        <taxon>rosids</taxon>
        <taxon>fabids</taxon>
        <taxon>Fabales</taxon>
        <taxon>Fabaceae</taxon>
        <taxon>Papilionoideae</taxon>
        <taxon>50 kb inversion clade</taxon>
        <taxon>dalbergioids sensu lato</taxon>
        <taxon>Dalbergieae</taxon>
        <taxon>Pterocarpus clade</taxon>
        <taxon>Stylosanthes</taxon>
    </lineage>
</organism>
<protein>
    <submittedName>
        <fullName evidence="1">Uncharacterized protein</fullName>
    </submittedName>
</protein>
<evidence type="ECO:0000313" key="1">
    <source>
        <dbReference type="EMBL" id="MED6144588.1"/>
    </source>
</evidence>
<dbReference type="Proteomes" id="UP001341840">
    <property type="component" value="Unassembled WGS sequence"/>
</dbReference>
<name>A0ABU6T9G5_9FABA</name>
<comment type="caution">
    <text evidence="1">The sequence shown here is derived from an EMBL/GenBank/DDBJ whole genome shotgun (WGS) entry which is preliminary data.</text>
</comment>
<gene>
    <name evidence="1" type="ORF">PIB30_017085</name>
</gene>
<accession>A0ABU6T9G5</accession>
<sequence>MALESSHLDLCSSRYAQISDKRSGLTALGNFCTLIFGCEFLIESLRIDKVFNMRVVGIEFIFPKSIILLQSNDNSSLSHRFILAPFALLSHFQSDSNLSRCETLEQTYQDTEWNGN</sequence>
<dbReference type="EMBL" id="JASCZI010090670">
    <property type="protein sequence ID" value="MED6144588.1"/>
    <property type="molecule type" value="Genomic_DNA"/>
</dbReference>
<reference evidence="1 2" key="1">
    <citation type="journal article" date="2023" name="Plants (Basel)">
        <title>Bridging the Gap: Combining Genomics and Transcriptomics Approaches to Understand Stylosanthes scabra, an Orphan Legume from the Brazilian Caatinga.</title>
        <authorList>
            <person name="Ferreira-Neto J.R.C."/>
            <person name="da Silva M.D."/>
            <person name="Binneck E."/>
            <person name="de Melo N.F."/>
            <person name="da Silva R.H."/>
            <person name="de Melo A.L.T.M."/>
            <person name="Pandolfi V."/>
            <person name="Bustamante F.O."/>
            <person name="Brasileiro-Vidal A.C."/>
            <person name="Benko-Iseppon A.M."/>
        </authorList>
    </citation>
    <scope>NUCLEOTIDE SEQUENCE [LARGE SCALE GENOMIC DNA]</scope>
    <source>
        <tissue evidence="1">Leaves</tissue>
    </source>
</reference>